<dbReference type="Proteomes" id="UP000274429">
    <property type="component" value="Unassembled WGS sequence"/>
</dbReference>
<name>A0A0R3XDH7_HYDTA</name>
<dbReference type="EMBL" id="UYWX01025334">
    <property type="protein sequence ID" value="VDM37194.1"/>
    <property type="molecule type" value="Genomic_DNA"/>
</dbReference>
<dbReference type="WBParaSite" id="TTAC_0001160401-mRNA-1">
    <property type="protein sequence ID" value="TTAC_0001160401-mRNA-1"/>
    <property type="gene ID" value="TTAC_0001160401"/>
</dbReference>
<evidence type="ECO:0000313" key="3">
    <source>
        <dbReference type="WBParaSite" id="TTAC_0001160401-mRNA-1"/>
    </source>
</evidence>
<protein>
    <submittedName>
        <fullName evidence="1 3">Uncharacterized protein</fullName>
    </submittedName>
</protein>
<evidence type="ECO:0000313" key="2">
    <source>
        <dbReference type="Proteomes" id="UP000274429"/>
    </source>
</evidence>
<proteinExistence type="predicted"/>
<sequence>MVFHGGGGGGGGGGGSRRARDADVAAMNRYACAPQAHGSALLLAVLATYHINLSPPAILAETMAPYSTTRPYIAISPNHGYGREAWRLYATHCCQTSRNSLLVEIAVKCDSAE</sequence>
<accession>A0A0R3XDH7</accession>
<evidence type="ECO:0000313" key="1">
    <source>
        <dbReference type="EMBL" id="VDM37194.1"/>
    </source>
</evidence>
<organism evidence="3">
    <name type="scientific">Hydatigena taeniaeformis</name>
    <name type="common">Feline tapeworm</name>
    <name type="synonym">Taenia taeniaeformis</name>
    <dbReference type="NCBI Taxonomy" id="6205"/>
    <lineage>
        <taxon>Eukaryota</taxon>
        <taxon>Metazoa</taxon>
        <taxon>Spiralia</taxon>
        <taxon>Lophotrochozoa</taxon>
        <taxon>Platyhelminthes</taxon>
        <taxon>Cestoda</taxon>
        <taxon>Eucestoda</taxon>
        <taxon>Cyclophyllidea</taxon>
        <taxon>Taeniidae</taxon>
        <taxon>Hydatigera</taxon>
    </lineage>
</organism>
<reference evidence="3" key="1">
    <citation type="submission" date="2017-02" db="UniProtKB">
        <authorList>
            <consortium name="WormBaseParasite"/>
        </authorList>
    </citation>
    <scope>IDENTIFICATION</scope>
</reference>
<keyword evidence="2" id="KW-1185">Reference proteome</keyword>
<dbReference type="AlphaFoldDB" id="A0A0R3XDH7"/>
<reference evidence="1 2" key="2">
    <citation type="submission" date="2018-11" db="EMBL/GenBank/DDBJ databases">
        <authorList>
            <consortium name="Pathogen Informatics"/>
        </authorList>
    </citation>
    <scope>NUCLEOTIDE SEQUENCE [LARGE SCALE GENOMIC DNA]</scope>
</reference>
<gene>
    <name evidence="1" type="ORF">TTAC_LOCUS11587</name>
</gene>